<dbReference type="Gene3D" id="2.130.10.10">
    <property type="entry name" value="YVTN repeat-like/Quinoprotein amine dehydrogenase"/>
    <property type="match status" value="1"/>
</dbReference>
<evidence type="ECO:0000313" key="2">
    <source>
        <dbReference type="Proteomes" id="UP000027222"/>
    </source>
</evidence>
<sequence>MFSINPSNPSKLTMVGTPTSSEGEFPIAVAINEKATMVCVINGGKVNNINCFNPDSKLGLVAIPNTLRSLELNETTPATGPAGTASTIAFSPDGTKVIAAVKGTPGNPGDYPRYNVVHVASIGFLAAWSVAADGSLSADAVKSRPASGGLMFSLTPIPGTNAFLSADAGAGFDVFNFNGLSATSTVIPIAGQVTTCWSSFGPKSGNFFLTDLGNSTVTEVNVDKNLKGTIVKSYPQTPGSGTLDNSIASIGGNDYLYTIAPGANQVLVMSVSNPGKATTLQNLDFVAAGKAVGLTIPQNFAQGMATYVKQ</sequence>
<dbReference type="AlphaFoldDB" id="A0A067T2Y4"/>
<protein>
    <submittedName>
        <fullName evidence="1">Uncharacterized protein</fullName>
    </submittedName>
</protein>
<accession>A0A067T2Y4</accession>
<organism evidence="1 2">
    <name type="scientific">Galerina marginata (strain CBS 339.88)</name>
    <dbReference type="NCBI Taxonomy" id="685588"/>
    <lineage>
        <taxon>Eukaryota</taxon>
        <taxon>Fungi</taxon>
        <taxon>Dikarya</taxon>
        <taxon>Basidiomycota</taxon>
        <taxon>Agaricomycotina</taxon>
        <taxon>Agaricomycetes</taxon>
        <taxon>Agaricomycetidae</taxon>
        <taxon>Agaricales</taxon>
        <taxon>Agaricineae</taxon>
        <taxon>Strophariaceae</taxon>
        <taxon>Galerina</taxon>
    </lineage>
</organism>
<dbReference type="STRING" id="685588.A0A067T2Y4"/>
<gene>
    <name evidence="1" type="ORF">GALMADRAFT_96413</name>
</gene>
<dbReference type="HOGENOM" id="CLU_037887_0_0_1"/>
<dbReference type="Proteomes" id="UP000027222">
    <property type="component" value="Unassembled WGS sequence"/>
</dbReference>
<evidence type="ECO:0000313" key="1">
    <source>
        <dbReference type="EMBL" id="KDR76702.1"/>
    </source>
</evidence>
<keyword evidence="2" id="KW-1185">Reference proteome</keyword>
<reference evidence="2" key="1">
    <citation type="journal article" date="2014" name="Proc. Natl. Acad. Sci. U.S.A.">
        <title>Extensive sampling of basidiomycete genomes demonstrates inadequacy of the white-rot/brown-rot paradigm for wood decay fungi.</title>
        <authorList>
            <person name="Riley R."/>
            <person name="Salamov A.A."/>
            <person name="Brown D.W."/>
            <person name="Nagy L.G."/>
            <person name="Floudas D."/>
            <person name="Held B.W."/>
            <person name="Levasseur A."/>
            <person name="Lombard V."/>
            <person name="Morin E."/>
            <person name="Otillar R."/>
            <person name="Lindquist E.A."/>
            <person name="Sun H."/>
            <person name="LaButti K.M."/>
            <person name="Schmutz J."/>
            <person name="Jabbour D."/>
            <person name="Luo H."/>
            <person name="Baker S.E."/>
            <person name="Pisabarro A.G."/>
            <person name="Walton J.D."/>
            <person name="Blanchette R.A."/>
            <person name="Henrissat B."/>
            <person name="Martin F."/>
            <person name="Cullen D."/>
            <person name="Hibbett D.S."/>
            <person name="Grigoriev I.V."/>
        </authorList>
    </citation>
    <scope>NUCLEOTIDE SEQUENCE [LARGE SCALE GENOMIC DNA]</scope>
    <source>
        <strain evidence="2">CBS 339.88</strain>
    </source>
</reference>
<dbReference type="InterPro" id="IPR015943">
    <property type="entry name" value="WD40/YVTN_repeat-like_dom_sf"/>
</dbReference>
<proteinExistence type="predicted"/>
<name>A0A067T2Y4_GALM3</name>
<dbReference type="EMBL" id="KL142378">
    <property type="protein sequence ID" value="KDR76702.1"/>
    <property type="molecule type" value="Genomic_DNA"/>
</dbReference>
<dbReference type="SUPFAM" id="SSF75011">
    <property type="entry name" value="3-carboxy-cis,cis-mucoante lactonizing enzyme"/>
    <property type="match status" value="1"/>
</dbReference>
<dbReference type="OrthoDB" id="10006285at2759"/>